<dbReference type="RefSeq" id="WP_105220726.1">
    <property type="nucleotide sequence ID" value="NZ_CAWPEY010000027.1"/>
</dbReference>
<accession>A0A6N8FZR8</accession>
<evidence type="ECO:0000313" key="4">
    <source>
        <dbReference type="Proteomes" id="UP000441797"/>
    </source>
</evidence>
<feature type="domain" description="Response regulatory" evidence="2">
    <location>
        <begin position="1"/>
        <end position="66"/>
    </location>
</feature>
<comment type="caution">
    <text evidence="1">Lacks conserved residue(s) required for the propagation of feature annotation.</text>
</comment>
<dbReference type="AlphaFoldDB" id="A0A6N8FZR8"/>
<evidence type="ECO:0000259" key="2">
    <source>
        <dbReference type="PROSITE" id="PS50110"/>
    </source>
</evidence>
<dbReference type="GO" id="GO:0000160">
    <property type="term" value="P:phosphorelay signal transduction system"/>
    <property type="evidence" value="ECO:0007669"/>
    <property type="project" value="InterPro"/>
</dbReference>
<reference evidence="3 4" key="1">
    <citation type="journal article" date="2019" name="Front. Microbiol.">
        <title>Genomic Features for Desiccation Tolerance and Sugar Biosynthesis in the Extremophile Gloeocapsopsis sp. UTEX B3054.</title>
        <authorList>
            <person name="Urrejola C."/>
            <person name="Alcorta J."/>
            <person name="Salas L."/>
            <person name="Vasquez M."/>
            <person name="Polz M.F."/>
            <person name="Vicuna R."/>
            <person name="Diez B."/>
        </authorList>
    </citation>
    <scope>NUCLEOTIDE SEQUENCE [LARGE SCALE GENOMIC DNA]</scope>
    <source>
        <strain evidence="3 4">1H9</strain>
    </source>
</reference>
<organism evidence="3 4">
    <name type="scientific">Gloeocapsopsis dulcis AAB1 = 1H9</name>
    <dbReference type="NCBI Taxonomy" id="1433147"/>
    <lineage>
        <taxon>Bacteria</taxon>
        <taxon>Bacillati</taxon>
        <taxon>Cyanobacteriota</taxon>
        <taxon>Cyanophyceae</taxon>
        <taxon>Oscillatoriophycideae</taxon>
        <taxon>Chroococcales</taxon>
        <taxon>Chroococcaceae</taxon>
        <taxon>Gloeocapsopsis</taxon>
        <taxon>Gloeocapsopsis dulcis</taxon>
    </lineage>
</organism>
<dbReference type="Gene3D" id="3.40.50.2300">
    <property type="match status" value="1"/>
</dbReference>
<keyword evidence="4" id="KW-1185">Reference proteome</keyword>
<dbReference type="Pfam" id="PF00072">
    <property type="entry name" value="Response_reg"/>
    <property type="match status" value="1"/>
</dbReference>
<protein>
    <recommendedName>
        <fullName evidence="2">Response regulatory domain-containing protein</fullName>
    </recommendedName>
</protein>
<gene>
    <name evidence="3" type="ORF">BWI75_15000</name>
</gene>
<dbReference type="PROSITE" id="PS50110">
    <property type="entry name" value="RESPONSE_REGULATORY"/>
    <property type="match status" value="1"/>
</dbReference>
<evidence type="ECO:0000313" key="3">
    <source>
        <dbReference type="EMBL" id="MUL37597.1"/>
    </source>
</evidence>
<dbReference type="SUPFAM" id="SSF52172">
    <property type="entry name" value="CheY-like"/>
    <property type="match status" value="1"/>
</dbReference>
<comment type="caution">
    <text evidence="3">The sequence shown here is derived from an EMBL/GenBank/DDBJ whole genome shotgun (WGS) entry which is preliminary data.</text>
</comment>
<dbReference type="Proteomes" id="UP000441797">
    <property type="component" value="Unassembled WGS sequence"/>
</dbReference>
<proteinExistence type="predicted"/>
<evidence type="ECO:0000256" key="1">
    <source>
        <dbReference type="PROSITE-ProRule" id="PRU00169"/>
    </source>
</evidence>
<dbReference type="InterPro" id="IPR011006">
    <property type="entry name" value="CheY-like_superfamily"/>
</dbReference>
<name>A0A6N8FZR8_9CHRO</name>
<dbReference type="EMBL" id="NAPY01000024">
    <property type="protein sequence ID" value="MUL37597.1"/>
    <property type="molecule type" value="Genomic_DNA"/>
</dbReference>
<sequence length="76" mass="8450">MIHAGGLIIRRIRTLQSPQKRRLPAIALTAFAKEEDQQEATVAGFQRHLSKPVNPDELIEVVASLASLWRSVSKTC</sequence>
<dbReference type="InterPro" id="IPR001789">
    <property type="entry name" value="Sig_transdc_resp-reg_receiver"/>
</dbReference>